<keyword evidence="9" id="KW-1185">Reference proteome</keyword>
<keyword evidence="5" id="KW-0186">Copper</keyword>
<name>A0A5C6VRE9_9BACI</name>
<dbReference type="PANTHER" id="PTHR46594">
    <property type="entry name" value="P-TYPE CATION-TRANSPORTING ATPASE"/>
    <property type="match status" value="1"/>
</dbReference>
<dbReference type="Pfam" id="PF00403">
    <property type="entry name" value="HMA"/>
    <property type="match status" value="1"/>
</dbReference>
<dbReference type="Proteomes" id="UP000321363">
    <property type="component" value="Unassembled WGS sequence"/>
</dbReference>
<dbReference type="GO" id="GO:0006825">
    <property type="term" value="P:copper ion transport"/>
    <property type="evidence" value="ECO:0007669"/>
    <property type="project" value="InterPro"/>
</dbReference>
<sequence>MEKVSLKVKGMSCDHCVKSIEENVGTLNGVERLLVDLEKENVFIEYNVDSVSLDKLKEAIEEQGYEVES</sequence>
<accession>A0A5C6VRE9</accession>
<dbReference type="GO" id="GO:0005737">
    <property type="term" value="C:cytoplasm"/>
    <property type="evidence" value="ECO:0007669"/>
    <property type="project" value="UniProtKB-SubCell"/>
</dbReference>
<evidence type="ECO:0000313" key="9">
    <source>
        <dbReference type="Proteomes" id="UP000321363"/>
    </source>
</evidence>
<dbReference type="PROSITE" id="PS50846">
    <property type="entry name" value="HMA_2"/>
    <property type="match status" value="1"/>
</dbReference>
<dbReference type="CDD" id="cd00371">
    <property type="entry name" value="HMA"/>
    <property type="match status" value="1"/>
</dbReference>
<proteinExistence type="predicted"/>
<dbReference type="EMBL" id="VOQF01000013">
    <property type="protein sequence ID" value="TXC85968.1"/>
    <property type="molecule type" value="Genomic_DNA"/>
</dbReference>
<keyword evidence="3" id="KW-0963">Cytoplasm</keyword>
<dbReference type="NCBIfam" id="NF033795">
    <property type="entry name" value="chaper_CopZ_Bs"/>
    <property type="match status" value="1"/>
</dbReference>
<dbReference type="InterPro" id="IPR006121">
    <property type="entry name" value="HMA_dom"/>
</dbReference>
<dbReference type="NCBIfam" id="TIGR00003">
    <property type="entry name" value="copper ion binding protein"/>
    <property type="match status" value="1"/>
</dbReference>
<dbReference type="InterPro" id="IPR000428">
    <property type="entry name" value="Cu-bd"/>
</dbReference>
<protein>
    <recommendedName>
        <fullName evidence="2">Copper chaperone CopZ</fullName>
    </recommendedName>
</protein>
<dbReference type="FunFam" id="3.30.70.100:FF:000001">
    <property type="entry name" value="ATPase copper transporting beta"/>
    <property type="match status" value="1"/>
</dbReference>
<dbReference type="PROSITE" id="PS01047">
    <property type="entry name" value="HMA_1"/>
    <property type="match status" value="1"/>
</dbReference>
<dbReference type="AlphaFoldDB" id="A0A5C6VRE9"/>
<evidence type="ECO:0000256" key="1">
    <source>
        <dbReference type="ARBA" id="ARBA00004496"/>
    </source>
</evidence>
<evidence type="ECO:0000256" key="2">
    <source>
        <dbReference type="ARBA" id="ARBA00015313"/>
    </source>
</evidence>
<dbReference type="InterPro" id="IPR049740">
    <property type="entry name" value="CopZ"/>
</dbReference>
<dbReference type="InterPro" id="IPR006122">
    <property type="entry name" value="HMA_Cu_ion-bd"/>
</dbReference>
<comment type="caution">
    <text evidence="8">The sequence shown here is derived from an EMBL/GenBank/DDBJ whole genome shotgun (WGS) entry which is preliminary data.</text>
</comment>
<evidence type="ECO:0000256" key="3">
    <source>
        <dbReference type="ARBA" id="ARBA00022490"/>
    </source>
</evidence>
<evidence type="ECO:0000256" key="5">
    <source>
        <dbReference type="ARBA" id="ARBA00023008"/>
    </source>
</evidence>
<comment type="subcellular location">
    <subcellularLocation>
        <location evidence="1">Cytoplasm</location>
    </subcellularLocation>
</comment>
<dbReference type="OrthoDB" id="9813965at2"/>
<dbReference type="GO" id="GO:0005507">
    <property type="term" value="F:copper ion binding"/>
    <property type="evidence" value="ECO:0007669"/>
    <property type="project" value="InterPro"/>
</dbReference>
<dbReference type="Gene3D" id="3.30.70.100">
    <property type="match status" value="1"/>
</dbReference>
<dbReference type="SUPFAM" id="SSF55008">
    <property type="entry name" value="HMA, heavy metal-associated domain"/>
    <property type="match status" value="1"/>
</dbReference>
<evidence type="ECO:0000313" key="8">
    <source>
        <dbReference type="EMBL" id="TXC85968.1"/>
    </source>
</evidence>
<organism evidence="8 9">
    <name type="scientific">Metabacillus litoralis</name>
    <dbReference type="NCBI Taxonomy" id="152268"/>
    <lineage>
        <taxon>Bacteria</taxon>
        <taxon>Bacillati</taxon>
        <taxon>Bacillota</taxon>
        <taxon>Bacilli</taxon>
        <taxon>Bacillales</taxon>
        <taxon>Bacillaceae</taxon>
        <taxon>Metabacillus</taxon>
    </lineage>
</organism>
<evidence type="ECO:0000256" key="6">
    <source>
        <dbReference type="ARBA" id="ARBA00023186"/>
    </source>
</evidence>
<dbReference type="InterPro" id="IPR036163">
    <property type="entry name" value="HMA_dom_sf"/>
</dbReference>
<reference evidence="8 9" key="1">
    <citation type="journal article" date="2005" name="Int. J. Syst. Evol. Microbiol.">
        <title>Bacillus litoralis sp. nov., isolated from a tidal flat of the Yellow Sea in Korea.</title>
        <authorList>
            <person name="Yoon J.H."/>
            <person name="Oh T.K."/>
        </authorList>
    </citation>
    <scope>NUCLEOTIDE SEQUENCE [LARGE SCALE GENOMIC DNA]</scope>
    <source>
        <strain evidence="8 9">SW-211</strain>
    </source>
</reference>
<dbReference type="InterPro" id="IPR017969">
    <property type="entry name" value="Heavy-metal-associated_CS"/>
</dbReference>
<dbReference type="PRINTS" id="PR00944">
    <property type="entry name" value="CUEXPORT"/>
</dbReference>
<feature type="domain" description="HMA" evidence="7">
    <location>
        <begin position="2"/>
        <end position="68"/>
    </location>
</feature>
<keyword evidence="6" id="KW-0143">Chaperone</keyword>
<gene>
    <name evidence="8" type="primary">copZ</name>
    <name evidence="8" type="ORF">FS935_18095</name>
</gene>
<evidence type="ECO:0000259" key="7">
    <source>
        <dbReference type="PROSITE" id="PS50846"/>
    </source>
</evidence>
<keyword evidence="4" id="KW-0479">Metal-binding</keyword>
<dbReference type="RefSeq" id="WP_146950058.1">
    <property type="nucleotide sequence ID" value="NZ_VOQF01000013.1"/>
</dbReference>
<dbReference type="PANTHER" id="PTHR46594:SF4">
    <property type="entry name" value="P-TYPE CATION-TRANSPORTING ATPASE"/>
    <property type="match status" value="1"/>
</dbReference>
<evidence type="ECO:0000256" key="4">
    <source>
        <dbReference type="ARBA" id="ARBA00022723"/>
    </source>
</evidence>